<dbReference type="PATRIC" id="fig|1612624.7.peg.594"/>
<evidence type="ECO:0000256" key="1">
    <source>
        <dbReference type="SAM" id="MobiDB-lite"/>
    </source>
</evidence>
<name>A0A1C7P6A4_9HYPH</name>
<reference evidence="2 3" key="1">
    <citation type="journal article" date="2016" name="Syst. Appl. Microbiol.">
        <title>Pararhizobium polonicum sp. nov. isolated from tumors on stone fruit rootstocks.</title>
        <authorList>
            <person name="Pulawska J."/>
            <person name="Kuzmanovic N."/>
            <person name="Willems A."/>
            <person name="Pothier J.F."/>
        </authorList>
    </citation>
    <scope>NUCLEOTIDE SEQUENCE [LARGE SCALE GENOMIC DNA]</scope>
    <source>
        <strain evidence="2 3">F5.1</strain>
    </source>
</reference>
<protein>
    <recommendedName>
        <fullName evidence="4">Thermonuclease family protein</fullName>
    </recommendedName>
</protein>
<evidence type="ECO:0008006" key="4">
    <source>
        <dbReference type="Google" id="ProtNLM"/>
    </source>
</evidence>
<accession>A0A1C7P6A4</accession>
<proteinExistence type="predicted"/>
<feature type="region of interest" description="Disordered" evidence="1">
    <location>
        <begin position="242"/>
        <end position="286"/>
    </location>
</feature>
<feature type="region of interest" description="Disordered" evidence="1">
    <location>
        <begin position="39"/>
        <end position="76"/>
    </location>
</feature>
<keyword evidence="3" id="KW-1185">Reference proteome</keyword>
<comment type="caution">
    <text evidence="2">The sequence shown here is derived from an EMBL/GenBank/DDBJ whole genome shotgun (WGS) entry which is preliminary data.</text>
</comment>
<dbReference type="EMBL" id="LGLV01000004">
    <property type="protein sequence ID" value="OBZ96707.1"/>
    <property type="molecule type" value="Genomic_DNA"/>
</dbReference>
<dbReference type="AlphaFoldDB" id="A0A1C7P6A4"/>
<organism evidence="2 3">
    <name type="scientific">Pararhizobium polonicum</name>
    <dbReference type="NCBI Taxonomy" id="1612624"/>
    <lineage>
        <taxon>Bacteria</taxon>
        <taxon>Pseudomonadati</taxon>
        <taxon>Pseudomonadota</taxon>
        <taxon>Alphaproteobacteria</taxon>
        <taxon>Hyphomicrobiales</taxon>
        <taxon>Rhizobiaceae</taxon>
        <taxon>Rhizobium/Agrobacterium group</taxon>
        <taxon>Pararhizobium</taxon>
    </lineage>
</organism>
<evidence type="ECO:0000313" key="2">
    <source>
        <dbReference type="EMBL" id="OBZ96707.1"/>
    </source>
</evidence>
<dbReference type="RefSeq" id="WP_068951479.1">
    <property type="nucleotide sequence ID" value="NZ_LGLV01000004.1"/>
</dbReference>
<dbReference type="STRING" id="1612624.ADU59_02865"/>
<evidence type="ECO:0000313" key="3">
    <source>
        <dbReference type="Proteomes" id="UP000093111"/>
    </source>
</evidence>
<sequence>MKRHLLIAGGGLAGILLTVALLLSGASVIQGRQDAATPDFTLETPDLADAPDLGGDARGGEQADSSEPVPADPAENAMIEPQNKSVRGIAPEQFGLPETVTAQPLERIEPRTPLSQPITRAAEPVPAVLRHPVALSAGLIQFGDRLLQLDGLTPQKADRVCGEAGKTWPCGVVARTAFRNFLRARAFVCNVPKNGWQGTLTAACSVHNIDPAVWLAENGWAEVPAGSPLEGKVEAAKTSRLGFFGDDPRDFSVSPPLQDETPPSGDTNVPGDTDMPEATDTTGQGL</sequence>
<dbReference type="InterPro" id="IPR035437">
    <property type="entry name" value="SNase_OB-fold_sf"/>
</dbReference>
<gene>
    <name evidence="2" type="ORF">ADU59_02865</name>
</gene>
<feature type="compositionally biased region" description="Low complexity" evidence="1">
    <location>
        <begin position="45"/>
        <end position="54"/>
    </location>
</feature>
<dbReference type="SUPFAM" id="SSF50199">
    <property type="entry name" value="Staphylococcal nuclease"/>
    <property type="match status" value="1"/>
</dbReference>
<dbReference type="Proteomes" id="UP000093111">
    <property type="component" value="Unassembled WGS sequence"/>
</dbReference>